<organism evidence="1 2">
    <name type="scientific">Paspalum notatum var. saurae</name>
    <dbReference type="NCBI Taxonomy" id="547442"/>
    <lineage>
        <taxon>Eukaryota</taxon>
        <taxon>Viridiplantae</taxon>
        <taxon>Streptophyta</taxon>
        <taxon>Embryophyta</taxon>
        <taxon>Tracheophyta</taxon>
        <taxon>Spermatophyta</taxon>
        <taxon>Magnoliopsida</taxon>
        <taxon>Liliopsida</taxon>
        <taxon>Poales</taxon>
        <taxon>Poaceae</taxon>
        <taxon>PACMAD clade</taxon>
        <taxon>Panicoideae</taxon>
        <taxon>Andropogonodae</taxon>
        <taxon>Paspaleae</taxon>
        <taxon>Paspalinae</taxon>
        <taxon>Paspalum</taxon>
    </lineage>
</organism>
<name>A0AAQ3XET7_PASNO</name>
<dbReference type="Proteomes" id="UP001341281">
    <property type="component" value="Chromosome 09"/>
</dbReference>
<dbReference type="EMBL" id="CP144753">
    <property type="protein sequence ID" value="WVZ95231.1"/>
    <property type="molecule type" value="Genomic_DNA"/>
</dbReference>
<proteinExistence type="predicted"/>
<protein>
    <submittedName>
        <fullName evidence="1">Uncharacterized protein</fullName>
    </submittedName>
</protein>
<dbReference type="AlphaFoldDB" id="A0AAQ3XET7"/>
<accession>A0AAQ3XET7</accession>
<evidence type="ECO:0000313" key="1">
    <source>
        <dbReference type="EMBL" id="WVZ95231.1"/>
    </source>
</evidence>
<feature type="non-terminal residue" evidence="1">
    <location>
        <position position="1"/>
    </location>
</feature>
<sequence length="114" mass="12913">MEEIKLVLQKYTISRVTALLLGLMSPPCTGPGVNLLRLLDDETILYQFPDVLAWSSHTLPLPHLRTLAARRFCSFSVTIFSAGDRLTCRVWWWWWCGGRTGREGTEEGEMAAAE</sequence>
<keyword evidence="2" id="KW-1185">Reference proteome</keyword>
<reference evidence="1 2" key="1">
    <citation type="submission" date="2024-02" db="EMBL/GenBank/DDBJ databases">
        <title>High-quality chromosome-scale genome assembly of Pensacola bahiagrass (Paspalum notatum Flugge var. saurae).</title>
        <authorList>
            <person name="Vega J.M."/>
            <person name="Podio M."/>
            <person name="Orjuela J."/>
            <person name="Siena L.A."/>
            <person name="Pessino S.C."/>
            <person name="Combes M.C."/>
            <person name="Mariac C."/>
            <person name="Albertini E."/>
            <person name="Pupilli F."/>
            <person name="Ortiz J.P.A."/>
            <person name="Leblanc O."/>
        </authorList>
    </citation>
    <scope>NUCLEOTIDE SEQUENCE [LARGE SCALE GENOMIC DNA]</scope>
    <source>
        <strain evidence="1">R1</strain>
        <tissue evidence="1">Leaf</tissue>
    </source>
</reference>
<evidence type="ECO:0000313" key="2">
    <source>
        <dbReference type="Proteomes" id="UP001341281"/>
    </source>
</evidence>
<gene>
    <name evidence="1" type="ORF">U9M48_041023</name>
</gene>